<protein>
    <submittedName>
        <fullName evidence="2">Putative membrane protein</fullName>
    </submittedName>
</protein>
<feature type="transmembrane region" description="Helical" evidence="1">
    <location>
        <begin position="224"/>
        <end position="243"/>
    </location>
</feature>
<feature type="transmembrane region" description="Helical" evidence="1">
    <location>
        <begin position="580"/>
        <end position="601"/>
    </location>
</feature>
<dbReference type="EMBL" id="QGQD01000079">
    <property type="protein sequence ID" value="TLC98875.1"/>
    <property type="molecule type" value="Genomic_DNA"/>
</dbReference>
<evidence type="ECO:0000256" key="1">
    <source>
        <dbReference type="SAM" id="Phobius"/>
    </source>
</evidence>
<accession>A0A4U8QAJ0</accession>
<evidence type="ECO:0000313" key="3">
    <source>
        <dbReference type="Proteomes" id="UP000306509"/>
    </source>
</evidence>
<keyword evidence="1" id="KW-0812">Transmembrane</keyword>
<proteinExistence type="predicted"/>
<dbReference type="STRING" id="180332.GCA_000797495_02721"/>
<feature type="transmembrane region" description="Helical" evidence="1">
    <location>
        <begin position="397"/>
        <end position="415"/>
    </location>
</feature>
<keyword evidence="3" id="KW-1185">Reference proteome</keyword>
<dbReference type="Proteomes" id="UP000306509">
    <property type="component" value="Unassembled WGS sequence"/>
</dbReference>
<feature type="transmembrane region" description="Helical" evidence="1">
    <location>
        <begin position="427"/>
        <end position="452"/>
    </location>
</feature>
<dbReference type="InterPro" id="IPR018674">
    <property type="entry name" value="DUF2142_membrane"/>
</dbReference>
<feature type="transmembrane region" description="Helical" evidence="1">
    <location>
        <begin position="372"/>
        <end position="391"/>
    </location>
</feature>
<feature type="transmembrane region" description="Helical" evidence="1">
    <location>
        <begin position="464"/>
        <end position="484"/>
    </location>
</feature>
<organism evidence="2 3">
    <name type="scientific">Robinsoniella peoriensis</name>
    <dbReference type="NCBI Taxonomy" id="180332"/>
    <lineage>
        <taxon>Bacteria</taxon>
        <taxon>Bacillati</taxon>
        <taxon>Bacillota</taxon>
        <taxon>Clostridia</taxon>
        <taxon>Lachnospirales</taxon>
        <taxon>Lachnospiraceae</taxon>
        <taxon>Robinsoniella</taxon>
    </lineage>
</organism>
<feature type="transmembrane region" description="Helical" evidence="1">
    <location>
        <begin position="641"/>
        <end position="659"/>
    </location>
</feature>
<keyword evidence="1" id="KW-1133">Transmembrane helix</keyword>
<keyword evidence="1" id="KW-0472">Membrane</keyword>
<evidence type="ECO:0000313" key="2">
    <source>
        <dbReference type="EMBL" id="TLC98875.1"/>
    </source>
</evidence>
<feature type="transmembrane region" description="Helical" evidence="1">
    <location>
        <begin position="12"/>
        <end position="33"/>
    </location>
</feature>
<name>A0A4U8QAJ0_9FIRM</name>
<gene>
    <name evidence="2" type="ORF">DSM106044_04205</name>
</gene>
<feature type="transmembrane region" description="Helical" evidence="1">
    <location>
        <begin position="345"/>
        <end position="365"/>
    </location>
</feature>
<reference evidence="2 3" key="1">
    <citation type="journal article" date="2019" name="Anaerobe">
        <title>Detection of Robinsoniella peoriensis in multiple bone samples of a trauma patient.</title>
        <authorList>
            <person name="Schrottner P."/>
            <person name="Hartwich K."/>
            <person name="Bunk B."/>
            <person name="Schober I."/>
            <person name="Helbig S."/>
            <person name="Rudolph W.W."/>
            <person name="Gunzer F."/>
        </authorList>
    </citation>
    <scope>NUCLEOTIDE SEQUENCE [LARGE SCALE GENOMIC DNA]</scope>
    <source>
        <strain evidence="2 3">DSM 106044</strain>
    </source>
</reference>
<dbReference type="RefSeq" id="WP_138003585.1">
    <property type="nucleotide sequence ID" value="NZ_QGQD01000079.1"/>
</dbReference>
<feature type="transmembrane region" description="Helical" evidence="1">
    <location>
        <begin position="194"/>
        <end position="212"/>
    </location>
</feature>
<dbReference type="AlphaFoldDB" id="A0A4U8QAJ0"/>
<dbReference type="Pfam" id="PF09913">
    <property type="entry name" value="DUF2142"/>
    <property type="match status" value="1"/>
</dbReference>
<comment type="caution">
    <text evidence="2">The sequence shown here is derived from an EMBL/GenBank/DDBJ whole genome shotgun (WGS) entry which is preliminary data.</text>
</comment>
<sequence>MNREKYRKKQNIFFPVLIFVVFLMLIFHTVVMYREYVSPSLNRPREIFKIGGNKAVVGEITKDTKIEQSFRMENVSFSGIRLTFATYDRKNDAHLNIQLKNIKSGILVGNWDVSTEDLKDNTPVEFVLKNTIEVKEKEEFILTIASEDGTAGNAVTVYQSDKSIKGQKLIVGRQKKEGSLHITFTYGDQSYLKIYFVGITVVLFAMLVLLWFLGYGMKWEAHRLFLLMGICLGVLYIFVLPPYSTPDEQAHIYTAYAFSNSLMGKEAVNDEGNTIAREDDLLMGVLEKRPDTETYGLVADHLLDTAGAKGLSAFPGGPLSGVPAFVYTPQIIGISLARLLNIGNVGLLMLGRLFALAFYLLCGYFAVKRMPFAKVLMLTVLLLPISLELGGSFSYDSFIIGICAWFTAHCLYLAYEKDKVDRADWILLIILAVLMAPCKIVYVLLCLLVLLIPVKKSATRIGCILGRLSVCAGGVLSLAVVRLVTMAEYLSRQENTLSYVESSGYTLSGLLSQPFTIIQMYYESFRKYADFYFETMMGGQLGWLDIKVSDVLIFALAIILILSVFVKEKEPFYLEKKDKWIMALISAGVIGALMMVFLLTWTPFGSKVIEGTQGRYFLPVLPLVVLLLRSRNITLKKSINMNLIMSVGLIQFMVVWEIFQKVITR</sequence>
<feature type="transmembrane region" description="Helical" evidence="1">
    <location>
        <begin position="551"/>
        <end position="568"/>
    </location>
</feature>